<feature type="chain" id="PRO_5046197068" evidence="1">
    <location>
        <begin position="33"/>
        <end position="324"/>
    </location>
</feature>
<dbReference type="NCBIfam" id="TIGR01414">
    <property type="entry name" value="autotrans_barl"/>
    <property type="match status" value="1"/>
</dbReference>
<sequence>MRKYLSHSKKAACAALLGILAAQGFATTAARADNEVEKKIREEVSRRVSDAVSNRISDRLSGTPSGTDTLENSAWITASYTSLTSDNSGLIEEAGAKFQSDVVNTTFGADHRFGDSFFLGLSGSYTHASTDTDLIGFSDFKSEADNDSYTISPYAAYVITPNFFMSGLFSYTYSDAESETKFLGIKDTASNNSQTFGTEIAANGVYDWDKWLFTGKAAWRFNYTELLDNEGGGDDDVHANSAVLNAEVGYRFDRFLPYFQVQYEHVWPEKFSGVKQGDNDYVFLTGGLRAAITDTISAGASVKAEVLNDETNQVGGAAEFRVRF</sequence>
<organism evidence="3 4">
    <name type="scientific">Dongia soli</name>
    <dbReference type="NCBI Taxonomy" id="600628"/>
    <lineage>
        <taxon>Bacteria</taxon>
        <taxon>Pseudomonadati</taxon>
        <taxon>Pseudomonadota</taxon>
        <taxon>Alphaproteobacteria</taxon>
        <taxon>Rhodospirillales</taxon>
        <taxon>Dongiaceae</taxon>
        <taxon>Dongia</taxon>
    </lineage>
</organism>
<dbReference type="Gene3D" id="2.40.128.130">
    <property type="entry name" value="Autotransporter beta-domain"/>
    <property type="match status" value="1"/>
</dbReference>
<protein>
    <submittedName>
        <fullName evidence="3">Autotransporter outer membrane beta-barrel domain-containing protein</fullName>
    </submittedName>
</protein>
<keyword evidence="4" id="KW-1185">Reference proteome</keyword>
<dbReference type="PROSITE" id="PS51208">
    <property type="entry name" value="AUTOTRANSPORTER"/>
    <property type="match status" value="1"/>
</dbReference>
<reference evidence="3 4" key="1">
    <citation type="journal article" date="2016" name="Antonie Van Leeuwenhoek">
        <title>Dongia soli sp. nov., isolated from soil from Dokdo, Korea.</title>
        <authorList>
            <person name="Kim D.U."/>
            <person name="Lee H."/>
            <person name="Kim H."/>
            <person name="Kim S.G."/>
            <person name="Ka J.O."/>
        </authorList>
    </citation>
    <scope>NUCLEOTIDE SEQUENCE [LARGE SCALE GENOMIC DNA]</scope>
    <source>
        <strain evidence="3 4">D78</strain>
    </source>
</reference>
<dbReference type="InterPro" id="IPR005546">
    <property type="entry name" value="Autotransporte_beta"/>
</dbReference>
<proteinExistence type="predicted"/>
<feature type="domain" description="Autotransporter" evidence="2">
    <location>
        <begin position="67"/>
        <end position="324"/>
    </location>
</feature>
<dbReference type="InterPro" id="IPR006315">
    <property type="entry name" value="OM_autotransptr_brl_dom"/>
</dbReference>
<dbReference type="SMART" id="SM00869">
    <property type="entry name" value="Autotransporter"/>
    <property type="match status" value="1"/>
</dbReference>
<evidence type="ECO:0000256" key="1">
    <source>
        <dbReference type="SAM" id="SignalP"/>
    </source>
</evidence>
<accession>A0ABU5EG77</accession>
<gene>
    <name evidence="3" type="ORF">SMD27_16510</name>
</gene>
<dbReference type="EMBL" id="JAXCLW010000004">
    <property type="protein sequence ID" value="MDY0884448.1"/>
    <property type="molecule type" value="Genomic_DNA"/>
</dbReference>
<dbReference type="InterPro" id="IPR036709">
    <property type="entry name" value="Autotransporte_beta_dom_sf"/>
</dbReference>
<evidence type="ECO:0000259" key="2">
    <source>
        <dbReference type="PROSITE" id="PS51208"/>
    </source>
</evidence>
<keyword evidence="1" id="KW-0732">Signal</keyword>
<evidence type="ECO:0000313" key="3">
    <source>
        <dbReference type="EMBL" id="MDY0884448.1"/>
    </source>
</evidence>
<dbReference type="SUPFAM" id="SSF103515">
    <property type="entry name" value="Autotransporter"/>
    <property type="match status" value="1"/>
</dbReference>
<dbReference type="Pfam" id="PF03797">
    <property type="entry name" value="Autotransporter"/>
    <property type="match status" value="1"/>
</dbReference>
<dbReference type="RefSeq" id="WP_320509511.1">
    <property type="nucleotide sequence ID" value="NZ_JAXCLW010000004.1"/>
</dbReference>
<name>A0ABU5EG77_9PROT</name>
<comment type="caution">
    <text evidence="3">The sequence shown here is derived from an EMBL/GenBank/DDBJ whole genome shotgun (WGS) entry which is preliminary data.</text>
</comment>
<evidence type="ECO:0000313" key="4">
    <source>
        <dbReference type="Proteomes" id="UP001279642"/>
    </source>
</evidence>
<feature type="signal peptide" evidence="1">
    <location>
        <begin position="1"/>
        <end position="32"/>
    </location>
</feature>
<dbReference type="Proteomes" id="UP001279642">
    <property type="component" value="Unassembled WGS sequence"/>
</dbReference>